<gene>
    <name evidence="3" type="ORF">C8D72_3099</name>
</gene>
<evidence type="ECO:0008006" key="5">
    <source>
        <dbReference type="Google" id="ProtNLM"/>
    </source>
</evidence>
<evidence type="ECO:0000256" key="1">
    <source>
        <dbReference type="ARBA" id="ARBA00038308"/>
    </source>
</evidence>
<dbReference type="PANTHER" id="PTHR37528">
    <property type="entry name" value="UPF0149 PROTEIN YGFB"/>
    <property type="match status" value="1"/>
</dbReference>
<protein>
    <recommendedName>
        <fullName evidence="5">YecA family protein</fullName>
    </recommendedName>
</protein>
<dbReference type="Proteomes" id="UP000256334">
    <property type="component" value="Unassembled WGS sequence"/>
</dbReference>
<feature type="region of interest" description="Disordered" evidence="2">
    <location>
        <begin position="175"/>
        <end position="209"/>
    </location>
</feature>
<dbReference type="EMBL" id="QRDJ01000009">
    <property type="protein sequence ID" value="REC93751.1"/>
    <property type="molecule type" value="Genomic_DNA"/>
</dbReference>
<dbReference type="Pfam" id="PF03695">
    <property type="entry name" value="UPF0149"/>
    <property type="match status" value="1"/>
</dbReference>
<dbReference type="InterPro" id="IPR011978">
    <property type="entry name" value="YgfB-like"/>
</dbReference>
<evidence type="ECO:0000313" key="4">
    <source>
        <dbReference type="Proteomes" id="UP000256334"/>
    </source>
</evidence>
<proteinExistence type="inferred from homology"/>
<evidence type="ECO:0000256" key="2">
    <source>
        <dbReference type="SAM" id="MobiDB-lite"/>
    </source>
</evidence>
<comment type="caution">
    <text evidence="3">The sequence shown here is derived from an EMBL/GenBank/DDBJ whole genome shotgun (WGS) entry which is preliminary data.</text>
</comment>
<name>A0A3D9DSU3_9GAMM</name>
<dbReference type="InterPro" id="IPR036255">
    <property type="entry name" value="YgfB-like_sf"/>
</dbReference>
<dbReference type="RefSeq" id="WP_115855319.1">
    <property type="nucleotide sequence ID" value="NZ_QRDJ01000009.1"/>
</dbReference>
<sequence length="209" mass="23199">MPSGDNALDFATISDIFLAHGSLQSPAFFDGYLCARLALEDISAEDWLGQICAALGVEEPATREDGEQLLAWRKLAKERLDAQEMSFEPLLPDELFSLSERAQSLALWCQGFHDVVGEVDGDQRSTWSTPLQEGVSDIEQLSRIDDDIEESSENENDLFALTEHARMTALMLYVEQHPGQPDVEKPAQSLEEGMKEEGLSDQGDGETRH</sequence>
<dbReference type="PANTHER" id="PTHR37528:SF1">
    <property type="entry name" value="UPF0149 PROTEIN YGFB"/>
    <property type="match status" value="1"/>
</dbReference>
<keyword evidence="4" id="KW-1185">Reference proteome</keyword>
<dbReference type="Gene3D" id="1.20.120.740">
    <property type="entry name" value="YgfB uncharacterised protein family UPF0149, PF03695"/>
    <property type="match status" value="1"/>
</dbReference>
<accession>A0A3D9DSU3</accession>
<dbReference type="AlphaFoldDB" id="A0A3D9DSU3"/>
<dbReference type="SUPFAM" id="SSF101327">
    <property type="entry name" value="YgfB-like"/>
    <property type="match status" value="1"/>
</dbReference>
<evidence type="ECO:0000313" key="3">
    <source>
        <dbReference type="EMBL" id="REC93751.1"/>
    </source>
</evidence>
<dbReference type="GO" id="GO:0005829">
    <property type="term" value="C:cytosol"/>
    <property type="evidence" value="ECO:0007669"/>
    <property type="project" value="TreeGrafter"/>
</dbReference>
<reference evidence="3 4" key="1">
    <citation type="submission" date="2018-07" db="EMBL/GenBank/DDBJ databases">
        <title>Genomic Encyclopedia of Type Strains, Phase IV (KMG-IV): sequencing the most valuable type-strain genomes for metagenomic binning, comparative biology and taxonomic classification.</title>
        <authorList>
            <person name="Goeker M."/>
        </authorList>
    </citation>
    <scope>NUCLEOTIDE SEQUENCE [LARGE SCALE GENOMIC DNA]</scope>
    <source>
        <strain evidence="3 4">DSM 14324</strain>
    </source>
</reference>
<organism evidence="3 4">
    <name type="scientific">Kushneria indalinina DSM 14324</name>
    <dbReference type="NCBI Taxonomy" id="1122140"/>
    <lineage>
        <taxon>Bacteria</taxon>
        <taxon>Pseudomonadati</taxon>
        <taxon>Pseudomonadota</taxon>
        <taxon>Gammaproteobacteria</taxon>
        <taxon>Oceanospirillales</taxon>
        <taxon>Halomonadaceae</taxon>
        <taxon>Kushneria</taxon>
    </lineage>
</organism>
<comment type="similarity">
    <text evidence="1">Belongs to the UPF0149 family.</text>
</comment>
<dbReference type="OrthoDB" id="9783391at2"/>